<evidence type="ECO:0000256" key="3">
    <source>
        <dbReference type="ARBA" id="ARBA00022694"/>
    </source>
</evidence>
<evidence type="ECO:0000256" key="4">
    <source>
        <dbReference type="ARBA" id="ARBA00023235"/>
    </source>
</evidence>
<dbReference type="GO" id="GO:0003723">
    <property type="term" value="F:RNA binding"/>
    <property type="evidence" value="ECO:0007669"/>
    <property type="project" value="InterPro"/>
</dbReference>
<comment type="catalytic activity">
    <reaction evidence="6">
        <text>uridine(746) in 23S rRNA = pseudouridine(746) in 23S rRNA</text>
        <dbReference type="Rhea" id="RHEA:42548"/>
        <dbReference type="Rhea" id="RHEA-COMP:10109"/>
        <dbReference type="Rhea" id="RHEA-COMP:10110"/>
        <dbReference type="ChEBI" id="CHEBI:65314"/>
        <dbReference type="ChEBI" id="CHEBI:65315"/>
        <dbReference type="EC" id="5.4.99.29"/>
    </reaction>
</comment>
<dbReference type="Proteomes" id="UP000239007">
    <property type="component" value="Unassembled WGS sequence"/>
</dbReference>
<comment type="similarity">
    <text evidence="1">Belongs to the pseudouridine synthase RluA family.</text>
</comment>
<evidence type="ECO:0000256" key="14">
    <source>
        <dbReference type="ARBA" id="ARBA00042883"/>
    </source>
</evidence>
<dbReference type="GO" id="GO:0160142">
    <property type="term" value="F:23S rRNA pseudouridine(746) synthase activity"/>
    <property type="evidence" value="ECO:0007669"/>
    <property type="project" value="UniProtKB-EC"/>
</dbReference>
<dbReference type="InterPro" id="IPR006224">
    <property type="entry name" value="PsdUridine_synth_RluA-like_CS"/>
</dbReference>
<evidence type="ECO:0000256" key="15">
    <source>
        <dbReference type="ARBA" id="ARBA00043143"/>
    </source>
</evidence>
<evidence type="ECO:0000256" key="9">
    <source>
        <dbReference type="ARBA" id="ARBA00038945"/>
    </source>
</evidence>
<dbReference type="EC" id="5.4.99.28" evidence="8"/>
<keyword evidence="2" id="KW-0698">rRNA processing</keyword>
<dbReference type="EMBL" id="MSCH01000003">
    <property type="protein sequence ID" value="PQJ53565.1"/>
    <property type="molecule type" value="Genomic_DNA"/>
</dbReference>
<evidence type="ECO:0000256" key="13">
    <source>
        <dbReference type="ARBA" id="ARBA00042844"/>
    </source>
</evidence>
<comment type="caution">
    <text evidence="17">The sequence shown here is derived from an EMBL/GenBank/DDBJ whole genome shotgun (WGS) entry which is preliminary data.</text>
</comment>
<evidence type="ECO:0000259" key="16">
    <source>
        <dbReference type="Pfam" id="PF00849"/>
    </source>
</evidence>
<keyword evidence="18" id="KW-1185">Reference proteome</keyword>
<evidence type="ECO:0000313" key="18">
    <source>
        <dbReference type="Proteomes" id="UP000239007"/>
    </source>
</evidence>
<dbReference type="PROSITE" id="PS01129">
    <property type="entry name" value="PSI_RLU"/>
    <property type="match status" value="1"/>
</dbReference>
<dbReference type="InterPro" id="IPR020103">
    <property type="entry name" value="PsdUridine_synth_cat_dom_sf"/>
</dbReference>
<proteinExistence type="inferred from homology"/>
<evidence type="ECO:0000256" key="6">
    <source>
        <dbReference type="ARBA" id="ARBA00036916"/>
    </source>
</evidence>
<evidence type="ECO:0000256" key="12">
    <source>
        <dbReference type="ARBA" id="ARBA00042372"/>
    </source>
</evidence>
<organism evidence="17 18">
    <name type="scientific">Psychrosphaera saromensis</name>
    <dbReference type="NCBI Taxonomy" id="716813"/>
    <lineage>
        <taxon>Bacteria</taxon>
        <taxon>Pseudomonadati</taxon>
        <taxon>Pseudomonadota</taxon>
        <taxon>Gammaproteobacteria</taxon>
        <taxon>Alteromonadales</taxon>
        <taxon>Pseudoalteromonadaceae</taxon>
        <taxon>Psychrosphaera</taxon>
    </lineage>
</organism>
<feature type="domain" description="Pseudouridine synthase RsuA/RluA-like" evidence="16">
    <location>
        <begin position="24"/>
        <end position="174"/>
    </location>
</feature>
<protein>
    <recommendedName>
        <fullName evidence="10">Dual-specificity RNA pseudouridine synthase RluA</fullName>
        <ecNumber evidence="8">5.4.99.28</ecNumber>
        <ecNumber evidence="9">5.4.99.29</ecNumber>
    </recommendedName>
    <alternativeName>
        <fullName evidence="11">23S rRNA pseudouridine(746) synthase</fullName>
    </alternativeName>
    <alternativeName>
        <fullName evidence="14">Ribosomal large subunit pseudouridine synthase A</fullName>
    </alternativeName>
    <alternativeName>
        <fullName evidence="13">rRNA pseudouridylate synthase A</fullName>
    </alternativeName>
    <alternativeName>
        <fullName evidence="15">rRNA-uridine isomerase A</fullName>
    </alternativeName>
    <alternativeName>
        <fullName evidence="12">tRNA pseudouridine(32) synthase</fullName>
    </alternativeName>
</protein>
<evidence type="ECO:0000256" key="1">
    <source>
        <dbReference type="ARBA" id="ARBA00010876"/>
    </source>
</evidence>
<sequence length="224" mass="25807">MPVALLEYNPPTDPYIDILYQDEHILALNKPSGLLSVPGRHKEHFDSLMLRVQTVWPNAGIVHRLDMMTSGIIVMSMHKEALRFLNRQFAERATNKFYIAVASGHIEQDKGSIDLPLICDWPNRPKQMVCYENGKQSLTHYEVLERGNTDGNDWSRVKLIPITGRSHQLRVHLKELGHPILGDRLYAPEDIIKQADRLLLHAQRLEIKHPDTEELMVFEKECGF</sequence>
<dbReference type="GO" id="GO:0160151">
    <property type="term" value="F:tRNA pseudouridine(32) synthase activity"/>
    <property type="evidence" value="ECO:0007669"/>
    <property type="project" value="UniProtKB-EC"/>
</dbReference>
<evidence type="ECO:0000313" key="17">
    <source>
        <dbReference type="EMBL" id="PQJ53565.1"/>
    </source>
</evidence>
<dbReference type="InterPro" id="IPR050188">
    <property type="entry name" value="RluA_PseudoU_synthase"/>
</dbReference>
<evidence type="ECO:0000256" key="2">
    <source>
        <dbReference type="ARBA" id="ARBA00022552"/>
    </source>
</evidence>
<name>A0A2S7UV10_9GAMM</name>
<gene>
    <name evidence="17" type="ORF">BTO11_07715</name>
</gene>
<evidence type="ECO:0000256" key="5">
    <source>
        <dbReference type="ARBA" id="ARBA00036184"/>
    </source>
</evidence>
<evidence type="ECO:0000256" key="10">
    <source>
        <dbReference type="ARBA" id="ARBA00039988"/>
    </source>
</evidence>
<keyword evidence="3" id="KW-0819">tRNA processing</keyword>
<evidence type="ECO:0000256" key="11">
    <source>
        <dbReference type="ARBA" id="ARBA00041266"/>
    </source>
</evidence>
<comment type="function">
    <text evidence="7">Dual specificity enzyme that catalyzes the synthesis of pseudouridine from uracil-746 in 23S ribosomal RNA and from uracil-32 in the anticodon stem and loop of transfer RNAs.</text>
</comment>
<evidence type="ECO:0000256" key="7">
    <source>
        <dbReference type="ARBA" id="ARBA00037305"/>
    </source>
</evidence>
<dbReference type="NCBIfam" id="NF007543">
    <property type="entry name" value="PRK10158.1"/>
    <property type="match status" value="1"/>
</dbReference>
<dbReference type="EC" id="5.4.99.29" evidence="9"/>
<dbReference type="AlphaFoldDB" id="A0A2S7UV10"/>
<dbReference type="Gene3D" id="3.30.2350.10">
    <property type="entry name" value="Pseudouridine synthase"/>
    <property type="match status" value="1"/>
</dbReference>
<dbReference type="GO" id="GO:0000455">
    <property type="term" value="P:enzyme-directed rRNA pseudouridine synthesis"/>
    <property type="evidence" value="ECO:0007669"/>
    <property type="project" value="TreeGrafter"/>
</dbReference>
<comment type="catalytic activity">
    <reaction evidence="5">
        <text>uridine(32) in tRNA = pseudouridine(32) in tRNA</text>
        <dbReference type="Rhea" id="RHEA:42544"/>
        <dbReference type="Rhea" id="RHEA-COMP:10107"/>
        <dbReference type="Rhea" id="RHEA-COMP:10108"/>
        <dbReference type="ChEBI" id="CHEBI:65314"/>
        <dbReference type="ChEBI" id="CHEBI:65315"/>
        <dbReference type="EC" id="5.4.99.28"/>
    </reaction>
</comment>
<dbReference type="InterPro" id="IPR006145">
    <property type="entry name" value="PsdUridine_synth_RsuA/RluA"/>
</dbReference>
<dbReference type="PANTHER" id="PTHR21600">
    <property type="entry name" value="MITOCHONDRIAL RNA PSEUDOURIDINE SYNTHASE"/>
    <property type="match status" value="1"/>
</dbReference>
<keyword evidence="4" id="KW-0413">Isomerase</keyword>
<dbReference type="GO" id="GO:0008033">
    <property type="term" value="P:tRNA processing"/>
    <property type="evidence" value="ECO:0007669"/>
    <property type="project" value="UniProtKB-KW"/>
</dbReference>
<reference evidence="17 18" key="1">
    <citation type="submission" date="2016-12" db="EMBL/GenBank/DDBJ databases">
        <title>Diversity of luminous bacteria.</title>
        <authorList>
            <person name="Yoshizawa S."/>
            <person name="Kogure K."/>
        </authorList>
    </citation>
    <scope>NUCLEOTIDE SEQUENCE [LARGE SCALE GENOMIC DNA]</scope>
    <source>
        <strain evidence="17 18">SA4-48</strain>
    </source>
</reference>
<dbReference type="PANTHER" id="PTHR21600:SF91">
    <property type="entry name" value="DUAL-SPECIFICITY RNA PSEUDOURIDINE SYNTHASE RLUA"/>
    <property type="match status" value="1"/>
</dbReference>
<dbReference type="SUPFAM" id="SSF55120">
    <property type="entry name" value="Pseudouridine synthase"/>
    <property type="match status" value="1"/>
</dbReference>
<dbReference type="CDD" id="cd02869">
    <property type="entry name" value="PseudoU_synth_RluA_like"/>
    <property type="match status" value="1"/>
</dbReference>
<dbReference type="Pfam" id="PF00849">
    <property type="entry name" value="PseudoU_synth_2"/>
    <property type="match status" value="1"/>
</dbReference>
<evidence type="ECO:0000256" key="8">
    <source>
        <dbReference type="ARBA" id="ARBA00038944"/>
    </source>
</evidence>
<accession>A0A2S7UV10</accession>